<dbReference type="Pfam" id="PF13802">
    <property type="entry name" value="Gal_mutarotas_2"/>
    <property type="match status" value="1"/>
</dbReference>
<dbReference type="GO" id="GO:0030246">
    <property type="term" value="F:carbohydrate binding"/>
    <property type="evidence" value="ECO:0007669"/>
    <property type="project" value="InterPro"/>
</dbReference>
<keyword evidence="6" id="KW-0256">Endoplasmic reticulum</keyword>
<comment type="similarity">
    <text evidence="3 10">Belongs to the glycosyl hydrolase 31 family.</text>
</comment>
<evidence type="ECO:0000256" key="5">
    <source>
        <dbReference type="ARBA" id="ARBA00022801"/>
    </source>
</evidence>
<evidence type="ECO:0000256" key="4">
    <source>
        <dbReference type="ARBA" id="ARBA00022729"/>
    </source>
</evidence>
<dbReference type="SUPFAM" id="SSF74650">
    <property type="entry name" value="Galactose mutarotase-like"/>
    <property type="match status" value="1"/>
</dbReference>
<evidence type="ECO:0000256" key="11">
    <source>
        <dbReference type="SAM" id="SignalP"/>
    </source>
</evidence>
<dbReference type="Pfam" id="PF21365">
    <property type="entry name" value="Glyco_hydro_31_3rd"/>
    <property type="match status" value="1"/>
</dbReference>
<evidence type="ECO:0000256" key="3">
    <source>
        <dbReference type="ARBA" id="ARBA00007806"/>
    </source>
</evidence>
<dbReference type="PANTHER" id="PTHR22762">
    <property type="entry name" value="ALPHA-GLUCOSIDASE"/>
    <property type="match status" value="1"/>
</dbReference>
<evidence type="ECO:0000259" key="12">
    <source>
        <dbReference type="Pfam" id="PF01055"/>
    </source>
</evidence>
<dbReference type="Proteomes" id="UP000801492">
    <property type="component" value="Unassembled WGS sequence"/>
</dbReference>
<keyword evidence="4 11" id="KW-0732">Signal</keyword>
<name>A0A8K0FXR9_IGNLU</name>
<dbReference type="InterPro" id="IPR000322">
    <property type="entry name" value="Glyco_hydro_31_TIM"/>
</dbReference>
<dbReference type="Gene3D" id="3.20.20.80">
    <property type="entry name" value="Glycosidases"/>
    <property type="match status" value="1"/>
</dbReference>
<dbReference type="Pfam" id="PF01055">
    <property type="entry name" value="Glyco_hydro_31_2nd"/>
    <property type="match status" value="1"/>
</dbReference>
<evidence type="ECO:0000256" key="9">
    <source>
        <dbReference type="ARBA" id="ARBA00042895"/>
    </source>
</evidence>
<evidence type="ECO:0000313" key="16">
    <source>
        <dbReference type="Proteomes" id="UP000801492"/>
    </source>
</evidence>
<comment type="subcellular location">
    <subcellularLocation>
        <location evidence="1">Endoplasmic reticulum</location>
    </subcellularLocation>
</comment>
<evidence type="ECO:0000256" key="10">
    <source>
        <dbReference type="RuleBase" id="RU361185"/>
    </source>
</evidence>
<evidence type="ECO:0000256" key="2">
    <source>
        <dbReference type="ARBA" id="ARBA00004833"/>
    </source>
</evidence>
<dbReference type="SUPFAM" id="SSF51445">
    <property type="entry name" value="(Trans)glycosidases"/>
    <property type="match status" value="1"/>
</dbReference>
<dbReference type="CDD" id="cd06603">
    <property type="entry name" value="GH31_GANC_GANAB_alpha"/>
    <property type="match status" value="1"/>
</dbReference>
<organism evidence="15 16">
    <name type="scientific">Ignelater luminosus</name>
    <name type="common">Cucubano</name>
    <name type="synonym">Pyrophorus luminosus</name>
    <dbReference type="NCBI Taxonomy" id="2038154"/>
    <lineage>
        <taxon>Eukaryota</taxon>
        <taxon>Metazoa</taxon>
        <taxon>Ecdysozoa</taxon>
        <taxon>Arthropoda</taxon>
        <taxon>Hexapoda</taxon>
        <taxon>Insecta</taxon>
        <taxon>Pterygota</taxon>
        <taxon>Neoptera</taxon>
        <taxon>Endopterygota</taxon>
        <taxon>Coleoptera</taxon>
        <taxon>Polyphaga</taxon>
        <taxon>Elateriformia</taxon>
        <taxon>Elateroidea</taxon>
        <taxon>Elateridae</taxon>
        <taxon>Agrypninae</taxon>
        <taxon>Pyrophorini</taxon>
        <taxon>Ignelater</taxon>
    </lineage>
</organism>
<dbReference type="InterPro" id="IPR025887">
    <property type="entry name" value="Glyco_hydro_31_N_dom"/>
</dbReference>
<reference evidence="15" key="1">
    <citation type="submission" date="2019-08" db="EMBL/GenBank/DDBJ databases">
        <title>The genome of the North American firefly Photinus pyralis.</title>
        <authorList>
            <consortium name="Photinus pyralis genome working group"/>
            <person name="Fallon T.R."/>
            <person name="Sander Lower S.E."/>
            <person name="Weng J.-K."/>
        </authorList>
    </citation>
    <scope>NUCLEOTIDE SEQUENCE</scope>
    <source>
        <strain evidence="15">TRF0915ILg1</strain>
        <tissue evidence="15">Whole body</tissue>
    </source>
</reference>
<dbReference type="Gene3D" id="2.60.40.1760">
    <property type="entry name" value="glycosyl hydrolase (family 31)"/>
    <property type="match status" value="1"/>
</dbReference>
<evidence type="ECO:0000259" key="13">
    <source>
        <dbReference type="Pfam" id="PF13802"/>
    </source>
</evidence>
<comment type="caution">
    <text evidence="15">The sequence shown here is derived from an EMBL/GenBank/DDBJ whole genome shotgun (WGS) entry which is preliminary data.</text>
</comment>
<gene>
    <name evidence="15" type="ORF">ILUMI_21708</name>
</gene>
<dbReference type="EMBL" id="VTPC01090168">
    <property type="protein sequence ID" value="KAF2884460.1"/>
    <property type="molecule type" value="Genomic_DNA"/>
</dbReference>
<dbReference type="OrthoDB" id="1334205at2759"/>
<feature type="domain" description="Glycoside hydrolase family 31 N-terminal" evidence="13">
    <location>
        <begin position="73"/>
        <end position="251"/>
    </location>
</feature>
<evidence type="ECO:0000256" key="1">
    <source>
        <dbReference type="ARBA" id="ARBA00004240"/>
    </source>
</evidence>
<keyword evidence="16" id="KW-1185">Reference proteome</keyword>
<sequence>MDFVKILKLSLLLYCLLFIINVNSWKKCSETFCKRVRNSPANYPRYYLDLDTVVVSSKGVDGYLLSDSQNLHLRLSMYSQTIVNLFVYNRPNMRRHTSEEVLLNSTNVSESWKILKVTSSSITVENGNISAVLFGKPFKIELSINGKLTSIINPQDRLVVETGSQGRAVAIDVSFPGAQRAFGIPQHAENLALRTTTIDNRDPYRLYNVDNGRYNLGSTEALYGSVPVLYAHGIKHSTGVFWSNTAQTWVDITIFPNQVSAFFMSESGFFDLFVYTGPTLAQVVQQYASSTGTAPLPQYFALGYHQSRNSYMTQPEVVEVVEQFDKNELSLDSVWLGINYTDNKKYFTWDPIRFPDPIGLQRQLNYTNRKLIAIIDPHFKRETGYFVHDNATRNKYYIKDYYGSNDYVGKGWPGDSSWIDFKNDNARNYYKSLFSIYYFRAKNVHIWNEMNEPTVFNNPNYENTFNGDLRHVAGIIHRDVHNAYGYEQSMSTFQGLIDRYGSEEDAVRPFVLSRSHYAGSQRFAAIWTGDNYASWDYLEFSIPMCLTSALAGISFCGADVGGFAGIPDDELYQRWYQAGAWLPFFRGNSAADAPRREPYLYSEGVKSRVRAALNERYAHLPYWYTLFWEHTRNGDPVIRPITYQYPDEEDALDVDNQILVGNSILVIPVTQKRTSIVSAYLPGSESEIWYDVNRHIIYHGLGLTPIYVNLDLIPVLYRGGSIIPRKDKPRPSTAATKYDNYTLYVCLDINDEAAGSLYVDDYETYRYKLRKEYLYLGFQYKNNTLTSYKIDEDANYNDAAQIEKIIVLNPSAPAISIRLNGADQKKDETKVTYGEDGTLSVSNLLLNLQKPFTIEFL</sequence>
<dbReference type="Gene3D" id="2.60.40.1180">
    <property type="entry name" value="Golgi alpha-mannosidase II"/>
    <property type="match status" value="2"/>
</dbReference>
<dbReference type="AlphaFoldDB" id="A0A8K0FXR9"/>
<dbReference type="GO" id="GO:0006491">
    <property type="term" value="P:N-glycan processing"/>
    <property type="evidence" value="ECO:0007669"/>
    <property type="project" value="TreeGrafter"/>
</dbReference>
<dbReference type="InterPro" id="IPR013780">
    <property type="entry name" value="Glyco_hydro_b"/>
</dbReference>
<protein>
    <recommendedName>
        <fullName evidence="9">Glucosidase II subunit alpha</fullName>
    </recommendedName>
</protein>
<evidence type="ECO:0000256" key="8">
    <source>
        <dbReference type="ARBA" id="ARBA00023295"/>
    </source>
</evidence>
<feature type="chain" id="PRO_5035428785" description="Glucosidase II subunit alpha" evidence="11">
    <location>
        <begin position="25"/>
        <end position="857"/>
    </location>
</feature>
<keyword evidence="8 10" id="KW-0326">Glycosidase</keyword>
<feature type="domain" description="Glycoside hydrolase family 31 TIM barrel" evidence="12">
    <location>
        <begin position="295"/>
        <end position="626"/>
    </location>
</feature>
<keyword evidence="5 10" id="KW-0378">Hydrolase</keyword>
<evidence type="ECO:0000256" key="6">
    <source>
        <dbReference type="ARBA" id="ARBA00022824"/>
    </source>
</evidence>
<dbReference type="InterPro" id="IPR017853">
    <property type="entry name" value="GH"/>
</dbReference>
<proteinExistence type="inferred from homology"/>
<comment type="pathway">
    <text evidence="2">Glycan metabolism; N-glycan metabolism.</text>
</comment>
<feature type="domain" description="Glycosyl hydrolase family 31 C-terminal" evidence="14">
    <location>
        <begin position="634"/>
        <end position="723"/>
    </location>
</feature>
<accession>A0A8K0FXR9</accession>
<dbReference type="CDD" id="cd14752">
    <property type="entry name" value="GH31_N"/>
    <property type="match status" value="1"/>
</dbReference>
<keyword evidence="7" id="KW-0325">Glycoprotein</keyword>
<dbReference type="GO" id="GO:0005783">
    <property type="term" value="C:endoplasmic reticulum"/>
    <property type="evidence" value="ECO:0007669"/>
    <property type="project" value="UniProtKB-SubCell"/>
</dbReference>
<dbReference type="SUPFAM" id="SSF51011">
    <property type="entry name" value="Glycosyl hydrolase domain"/>
    <property type="match status" value="1"/>
</dbReference>
<dbReference type="GO" id="GO:0090599">
    <property type="term" value="F:alpha-glucosidase activity"/>
    <property type="evidence" value="ECO:0007669"/>
    <property type="project" value="TreeGrafter"/>
</dbReference>
<evidence type="ECO:0000259" key="14">
    <source>
        <dbReference type="Pfam" id="PF21365"/>
    </source>
</evidence>
<dbReference type="PANTHER" id="PTHR22762:SF54">
    <property type="entry name" value="BCDNA.GH04962"/>
    <property type="match status" value="1"/>
</dbReference>
<dbReference type="InterPro" id="IPR048395">
    <property type="entry name" value="Glyco_hydro_31_C"/>
</dbReference>
<dbReference type="InterPro" id="IPR011013">
    <property type="entry name" value="Gal_mutarotase_sf_dom"/>
</dbReference>
<evidence type="ECO:0000256" key="7">
    <source>
        <dbReference type="ARBA" id="ARBA00023180"/>
    </source>
</evidence>
<evidence type="ECO:0000313" key="15">
    <source>
        <dbReference type="EMBL" id="KAF2884460.1"/>
    </source>
</evidence>
<dbReference type="GO" id="GO:0005975">
    <property type="term" value="P:carbohydrate metabolic process"/>
    <property type="evidence" value="ECO:0007669"/>
    <property type="project" value="InterPro"/>
</dbReference>
<feature type="signal peptide" evidence="11">
    <location>
        <begin position="1"/>
        <end position="24"/>
    </location>
</feature>